<sequence>MAAIVEGEKENWDVLGEYSNKTLRLKAERWTKAVQNEDTRTAILNFLDADAEQVVVGQNTSNQLVASSEVPAGLRTKGVYFLKTSDIPLNREEDTSNVREHVIFGDISPQPLDQLSTLIEEAS</sequence>
<dbReference type="EMBL" id="JAXCGZ010018927">
    <property type="protein sequence ID" value="KAK7067110.1"/>
    <property type="molecule type" value="Genomic_DNA"/>
</dbReference>
<gene>
    <name evidence="1" type="primary">DNAH9_3</name>
    <name evidence="1" type="ORF">SK128_011280</name>
</gene>
<reference evidence="1 2" key="1">
    <citation type="submission" date="2023-11" db="EMBL/GenBank/DDBJ databases">
        <title>Halocaridina rubra genome assembly.</title>
        <authorList>
            <person name="Smith C."/>
        </authorList>
    </citation>
    <scope>NUCLEOTIDE SEQUENCE [LARGE SCALE GENOMIC DNA]</scope>
    <source>
        <strain evidence="1">EP-1</strain>
        <tissue evidence="1">Whole</tissue>
    </source>
</reference>
<accession>A0AAN8WJ09</accession>
<protein>
    <submittedName>
        <fullName evidence="1">Dynein heavy chain 9, axonemal</fullName>
    </submittedName>
</protein>
<comment type="caution">
    <text evidence="1">The sequence shown here is derived from an EMBL/GenBank/DDBJ whole genome shotgun (WGS) entry which is preliminary data.</text>
</comment>
<dbReference type="AlphaFoldDB" id="A0AAN8WJ09"/>
<evidence type="ECO:0000313" key="2">
    <source>
        <dbReference type="Proteomes" id="UP001381693"/>
    </source>
</evidence>
<keyword evidence="2" id="KW-1185">Reference proteome</keyword>
<dbReference type="Proteomes" id="UP001381693">
    <property type="component" value="Unassembled WGS sequence"/>
</dbReference>
<name>A0AAN8WJ09_HALRR</name>
<evidence type="ECO:0000313" key="1">
    <source>
        <dbReference type="EMBL" id="KAK7067110.1"/>
    </source>
</evidence>
<organism evidence="1 2">
    <name type="scientific">Halocaridina rubra</name>
    <name type="common">Hawaiian red shrimp</name>
    <dbReference type="NCBI Taxonomy" id="373956"/>
    <lineage>
        <taxon>Eukaryota</taxon>
        <taxon>Metazoa</taxon>
        <taxon>Ecdysozoa</taxon>
        <taxon>Arthropoda</taxon>
        <taxon>Crustacea</taxon>
        <taxon>Multicrustacea</taxon>
        <taxon>Malacostraca</taxon>
        <taxon>Eumalacostraca</taxon>
        <taxon>Eucarida</taxon>
        <taxon>Decapoda</taxon>
        <taxon>Pleocyemata</taxon>
        <taxon>Caridea</taxon>
        <taxon>Atyoidea</taxon>
        <taxon>Atyidae</taxon>
        <taxon>Halocaridina</taxon>
    </lineage>
</organism>
<proteinExistence type="predicted"/>